<evidence type="ECO:0000313" key="3">
    <source>
        <dbReference type="Proteomes" id="UP000002729"/>
    </source>
</evidence>
<keyword evidence="3" id="KW-1185">Reference proteome</keyword>
<gene>
    <name evidence="2" type="ORF">AURANDRAFT_69395</name>
</gene>
<evidence type="ECO:0000256" key="1">
    <source>
        <dbReference type="SAM" id="MobiDB-lite"/>
    </source>
</evidence>
<reference evidence="2 3" key="1">
    <citation type="journal article" date="2011" name="Proc. Natl. Acad. Sci. U.S.A.">
        <title>Niche of harmful alga Aureococcus anophagefferens revealed through ecogenomics.</title>
        <authorList>
            <person name="Gobler C.J."/>
            <person name="Berry D.L."/>
            <person name="Dyhrman S.T."/>
            <person name="Wilhelm S.W."/>
            <person name="Salamov A."/>
            <person name="Lobanov A.V."/>
            <person name="Zhang Y."/>
            <person name="Collier J.L."/>
            <person name="Wurch L.L."/>
            <person name="Kustka A.B."/>
            <person name="Dill B.D."/>
            <person name="Shah M."/>
            <person name="VerBerkmoes N.C."/>
            <person name="Kuo A."/>
            <person name="Terry A."/>
            <person name="Pangilinan J."/>
            <person name="Lindquist E.A."/>
            <person name="Lucas S."/>
            <person name="Paulsen I.T."/>
            <person name="Hattenrath-Lehmann T.K."/>
            <person name="Talmage S.C."/>
            <person name="Walker E.A."/>
            <person name="Koch F."/>
            <person name="Burson A.M."/>
            <person name="Marcoval M.A."/>
            <person name="Tang Y.Z."/>
            <person name="Lecleir G.R."/>
            <person name="Coyne K.J."/>
            <person name="Berg G.M."/>
            <person name="Bertrand E.M."/>
            <person name="Saito M.A."/>
            <person name="Gladyshev V.N."/>
            <person name="Grigoriev I.V."/>
        </authorList>
    </citation>
    <scope>NUCLEOTIDE SEQUENCE [LARGE SCALE GENOMIC DNA]</scope>
    <source>
        <strain evidence="3">CCMP 1984</strain>
    </source>
</reference>
<feature type="non-terminal residue" evidence="2">
    <location>
        <position position="1"/>
    </location>
</feature>
<feature type="non-terminal residue" evidence="2">
    <location>
        <position position="402"/>
    </location>
</feature>
<feature type="region of interest" description="Disordered" evidence="1">
    <location>
        <begin position="320"/>
        <end position="341"/>
    </location>
</feature>
<accession>F0YSL9</accession>
<dbReference type="RefSeq" id="XP_009043411.1">
    <property type="nucleotide sequence ID" value="XM_009045163.1"/>
</dbReference>
<dbReference type="GeneID" id="20227474"/>
<feature type="compositionally biased region" description="Basic residues" evidence="1">
    <location>
        <begin position="92"/>
        <end position="104"/>
    </location>
</feature>
<protein>
    <submittedName>
        <fullName evidence="2">Expressed protein</fullName>
    </submittedName>
</protein>
<evidence type="ECO:0000313" key="2">
    <source>
        <dbReference type="EMBL" id="EGB01890.1"/>
    </source>
</evidence>
<sequence length="402" mass="44134">LVRREELEVKATPGDLRGRHRYYRLHRAAAKKAVEDANPDIAGKEKNDAVLAELRRRWNTLLDDEKIEHVVAACEAQNAEAAVKATPGDKRGRNRHRSMHRAAAKKAVEDANPDIAGKEKNDAVEAELRRRWNALLVDEKIEFVVAAGEAQNAEAARMAEEPDGEPEPKRKRPAPVPRSAVPRSVADFKLVKPNFYNFFMQENRAAVEAEVDGDAANTGKTHKELVKTKLEENFRALDDFAKAQWRKDASVFYYFCGKNLERIVEDVEDVASAATWERLVKEKLAEAWRALDDGAKAVLAQGAADAAPVPAEPRAAPLPAAPVDGGAARAPRSIARPPAAPRTTEPCLGRFVVSIGGGYLSSGDYFAHDLEGIVVAIRGRGLREILTVDGASFSKRPAQLRH</sequence>
<dbReference type="Proteomes" id="UP000002729">
    <property type="component" value="Unassembled WGS sequence"/>
</dbReference>
<feature type="compositionally biased region" description="Low complexity" evidence="1">
    <location>
        <begin position="320"/>
        <end position="337"/>
    </location>
</feature>
<name>F0YSL9_AURAN</name>
<proteinExistence type="predicted"/>
<organism evidence="3">
    <name type="scientific">Aureococcus anophagefferens</name>
    <name type="common">Harmful bloom alga</name>
    <dbReference type="NCBI Taxonomy" id="44056"/>
    <lineage>
        <taxon>Eukaryota</taxon>
        <taxon>Sar</taxon>
        <taxon>Stramenopiles</taxon>
        <taxon>Ochrophyta</taxon>
        <taxon>Pelagophyceae</taxon>
        <taxon>Pelagomonadales</taxon>
        <taxon>Pelagomonadaceae</taxon>
        <taxon>Aureococcus</taxon>
    </lineage>
</organism>
<dbReference type="AlphaFoldDB" id="F0YSL9"/>
<dbReference type="InParanoid" id="F0YSL9"/>
<feature type="region of interest" description="Disordered" evidence="1">
    <location>
        <begin position="82"/>
        <end position="108"/>
    </location>
</feature>
<dbReference type="KEGG" id="aaf:AURANDRAFT_69395"/>
<feature type="region of interest" description="Disordered" evidence="1">
    <location>
        <begin position="154"/>
        <end position="179"/>
    </location>
</feature>
<dbReference type="EMBL" id="GL834048">
    <property type="protein sequence ID" value="EGB01890.1"/>
    <property type="molecule type" value="Genomic_DNA"/>
</dbReference>